<organism evidence="1 2">
    <name type="scientific">Armillaria ostoyae</name>
    <name type="common">Armillaria root rot fungus</name>
    <dbReference type="NCBI Taxonomy" id="47428"/>
    <lineage>
        <taxon>Eukaryota</taxon>
        <taxon>Fungi</taxon>
        <taxon>Dikarya</taxon>
        <taxon>Basidiomycota</taxon>
        <taxon>Agaricomycotina</taxon>
        <taxon>Agaricomycetes</taxon>
        <taxon>Agaricomycetidae</taxon>
        <taxon>Agaricales</taxon>
        <taxon>Marasmiineae</taxon>
        <taxon>Physalacriaceae</taxon>
        <taxon>Armillaria</taxon>
    </lineage>
</organism>
<keyword evidence="2" id="KW-1185">Reference proteome</keyword>
<evidence type="ECO:0000313" key="2">
    <source>
        <dbReference type="Proteomes" id="UP000219338"/>
    </source>
</evidence>
<proteinExistence type="predicted"/>
<dbReference type="Proteomes" id="UP000219338">
    <property type="component" value="Unassembled WGS sequence"/>
</dbReference>
<reference evidence="2" key="1">
    <citation type="journal article" date="2017" name="Nat. Ecol. Evol.">
        <title>Genome expansion and lineage-specific genetic innovations in the forest pathogenic fungi Armillaria.</title>
        <authorList>
            <person name="Sipos G."/>
            <person name="Prasanna A.N."/>
            <person name="Walter M.C."/>
            <person name="O'Connor E."/>
            <person name="Balint B."/>
            <person name="Krizsan K."/>
            <person name="Kiss B."/>
            <person name="Hess J."/>
            <person name="Varga T."/>
            <person name="Slot J."/>
            <person name="Riley R."/>
            <person name="Boka B."/>
            <person name="Rigling D."/>
            <person name="Barry K."/>
            <person name="Lee J."/>
            <person name="Mihaltcheva S."/>
            <person name="LaButti K."/>
            <person name="Lipzen A."/>
            <person name="Waldron R."/>
            <person name="Moloney N.M."/>
            <person name="Sperisen C."/>
            <person name="Kredics L."/>
            <person name="Vagvoelgyi C."/>
            <person name="Patrignani A."/>
            <person name="Fitzpatrick D."/>
            <person name="Nagy I."/>
            <person name="Doyle S."/>
            <person name="Anderson J.B."/>
            <person name="Grigoriev I.V."/>
            <person name="Gueldener U."/>
            <person name="Muensterkoetter M."/>
            <person name="Nagy L.G."/>
        </authorList>
    </citation>
    <scope>NUCLEOTIDE SEQUENCE [LARGE SCALE GENOMIC DNA]</scope>
    <source>
        <strain evidence="2">C18/9</strain>
    </source>
</reference>
<dbReference type="EMBL" id="FUEG01000002">
    <property type="protein sequence ID" value="SJK99312.1"/>
    <property type="molecule type" value="Genomic_DNA"/>
</dbReference>
<name>A0A284QS57_ARMOS</name>
<accession>A0A284QS57</accession>
<dbReference type="AlphaFoldDB" id="A0A284QS57"/>
<protein>
    <submittedName>
        <fullName evidence="1">Uncharacterized protein</fullName>
    </submittedName>
</protein>
<gene>
    <name evidence="1" type="ORF">ARMOST_02605</name>
</gene>
<evidence type="ECO:0000313" key="1">
    <source>
        <dbReference type="EMBL" id="SJK99312.1"/>
    </source>
</evidence>
<sequence>MAVLPKITSEHSMSSQTVAVQVVLLPDLTLKAGRNLRVGAFLKSPNTEIISPSGYVELADTRSLLPI</sequence>